<evidence type="ECO:0000256" key="7">
    <source>
        <dbReference type="ARBA" id="ARBA00022777"/>
    </source>
</evidence>
<dbReference type="InterPro" id="IPR011529">
    <property type="entry name" value="Glu_5kinase"/>
</dbReference>
<dbReference type="Gene3D" id="2.30.130.10">
    <property type="entry name" value="PUA domain"/>
    <property type="match status" value="1"/>
</dbReference>
<evidence type="ECO:0000256" key="6">
    <source>
        <dbReference type="ARBA" id="ARBA00022741"/>
    </source>
</evidence>
<dbReference type="AlphaFoldDB" id="A0A9P6HYQ6"/>
<dbReference type="GO" id="GO:0005524">
    <property type="term" value="F:ATP binding"/>
    <property type="evidence" value="ECO:0007669"/>
    <property type="project" value="UniProtKB-KW"/>
</dbReference>
<keyword evidence="6" id="KW-0547">Nucleotide-binding</keyword>
<comment type="subcellular location">
    <subcellularLocation>
        <location evidence="1">Cytoplasm</location>
    </subcellularLocation>
</comment>
<name>A0A9P6HYQ6_9PEZI</name>
<sequence length="470" mass="51034">MKHREGPKPLTVVLKLGTSSIVDETTHQPLLSILSLIVETAVKLRKDGHRVVIVSSGAIGVGLLRMEMEKRPKHLSTLQALAAIGQCRLISLWDDLFGHFRQPVAQILLTRSDIADRTRYLNAQNTFNELLDLGVIPIVNENDTLAVSEIKFGDNDTLSAIAAGMVHADMLFLMTDVDCLYDKNPRTNPDAQAIEVVEDISSIQADVSTAGSALGTGGMMTKIVAARLATSAGVTTVITRSSNPGNIVKIVRYIQAQQKSSPRLDAVDGAGEHDHDHTDDPLSQSTASLRLDQSAERPPLHTRFLPSPDPIGDRHFWMLHGLKPHGTIYIDSGAHSALLRKAGLLPAGVVDVEGNFAQHEAVRLVVVDRLHDVSNGGKAWGGTPLEVGRALVNYAAPEVMRISGHQSSEIHGLLGYADSEYVAERQHIRIWGRESRPQTPSLEKVKEQVREQVVEEVIAGVAGYEQKTGA</sequence>
<feature type="domain" description="PUA" evidence="11">
    <location>
        <begin position="326"/>
        <end position="423"/>
    </location>
</feature>
<dbReference type="GO" id="GO:0004349">
    <property type="term" value="F:glutamate 5-kinase activity"/>
    <property type="evidence" value="ECO:0007669"/>
    <property type="project" value="InterPro"/>
</dbReference>
<comment type="similarity">
    <text evidence="9">Belongs to the glutamate 5-kinase family.</text>
</comment>
<dbReference type="OrthoDB" id="409889at2759"/>
<dbReference type="InterPro" id="IPR036974">
    <property type="entry name" value="PUA_sf"/>
</dbReference>
<dbReference type="Gene3D" id="3.40.1160.10">
    <property type="entry name" value="Acetylglutamate kinase-like"/>
    <property type="match status" value="2"/>
</dbReference>
<dbReference type="HAMAP" id="MF_00456">
    <property type="entry name" value="ProB"/>
    <property type="match status" value="1"/>
</dbReference>
<dbReference type="InterPro" id="IPR019797">
    <property type="entry name" value="Glutamate_5-kinase_CS"/>
</dbReference>
<dbReference type="NCBIfam" id="TIGR01027">
    <property type="entry name" value="proB"/>
    <property type="match status" value="1"/>
</dbReference>
<dbReference type="Proteomes" id="UP000781932">
    <property type="component" value="Unassembled WGS sequence"/>
</dbReference>
<evidence type="ECO:0000313" key="13">
    <source>
        <dbReference type="Proteomes" id="UP000781932"/>
    </source>
</evidence>
<dbReference type="PROSITE" id="PS50890">
    <property type="entry name" value="PUA"/>
    <property type="match status" value="1"/>
</dbReference>
<evidence type="ECO:0000256" key="8">
    <source>
        <dbReference type="ARBA" id="ARBA00022840"/>
    </source>
</evidence>
<reference evidence="12" key="1">
    <citation type="submission" date="2020-03" db="EMBL/GenBank/DDBJ databases">
        <authorList>
            <person name="He L."/>
        </authorList>
    </citation>
    <scope>NUCLEOTIDE SEQUENCE</scope>
    <source>
        <strain evidence="12">CkLH20</strain>
    </source>
</reference>
<dbReference type="GO" id="GO:1901607">
    <property type="term" value="P:alpha-amino acid biosynthetic process"/>
    <property type="evidence" value="ECO:0007669"/>
    <property type="project" value="UniProtKB-ARBA"/>
</dbReference>
<dbReference type="GO" id="GO:0005829">
    <property type="term" value="C:cytosol"/>
    <property type="evidence" value="ECO:0007669"/>
    <property type="project" value="TreeGrafter"/>
</dbReference>
<dbReference type="PRINTS" id="PR00474">
    <property type="entry name" value="GLU5KINASE"/>
</dbReference>
<keyword evidence="5" id="KW-0808">Transferase</keyword>
<evidence type="ECO:0000259" key="11">
    <source>
        <dbReference type="SMART" id="SM00359"/>
    </source>
</evidence>
<dbReference type="PIRSF" id="PIRSF000729">
    <property type="entry name" value="GK"/>
    <property type="match status" value="1"/>
</dbReference>
<evidence type="ECO:0000256" key="3">
    <source>
        <dbReference type="ARBA" id="ARBA00022605"/>
    </source>
</evidence>
<evidence type="ECO:0000256" key="4">
    <source>
        <dbReference type="ARBA" id="ARBA00022650"/>
    </source>
</evidence>
<evidence type="ECO:0000313" key="12">
    <source>
        <dbReference type="EMBL" id="KAF9874058.1"/>
    </source>
</evidence>
<dbReference type="SMART" id="SM00359">
    <property type="entry name" value="PUA"/>
    <property type="match status" value="1"/>
</dbReference>
<keyword evidence="3" id="KW-0028">Amino-acid biosynthesis</keyword>
<dbReference type="InterPro" id="IPR001048">
    <property type="entry name" value="Asp/Glu/Uridylate_kinase"/>
</dbReference>
<reference evidence="12" key="2">
    <citation type="submission" date="2020-11" db="EMBL/GenBank/DDBJ databases">
        <title>Whole genome sequencing of Colletotrichum sp.</title>
        <authorList>
            <person name="Li H."/>
        </authorList>
    </citation>
    <scope>NUCLEOTIDE SEQUENCE</scope>
    <source>
        <strain evidence="12">CkLH20</strain>
    </source>
</reference>
<keyword evidence="13" id="KW-1185">Reference proteome</keyword>
<dbReference type="SUPFAM" id="SSF88697">
    <property type="entry name" value="PUA domain-like"/>
    <property type="match status" value="1"/>
</dbReference>
<dbReference type="GeneID" id="62164219"/>
<dbReference type="FunFam" id="3.40.1160.10:FF:000020">
    <property type="entry name" value="Glutamate 5-kinase"/>
    <property type="match status" value="1"/>
</dbReference>
<evidence type="ECO:0000256" key="1">
    <source>
        <dbReference type="ARBA" id="ARBA00004496"/>
    </source>
</evidence>
<dbReference type="Pfam" id="PF00696">
    <property type="entry name" value="AA_kinase"/>
    <property type="match status" value="1"/>
</dbReference>
<keyword evidence="7" id="KW-0418">Kinase</keyword>
<dbReference type="CDD" id="cd04242">
    <property type="entry name" value="AAK_G5K_ProB"/>
    <property type="match status" value="1"/>
</dbReference>
<dbReference type="InterPro" id="IPR041739">
    <property type="entry name" value="G5K_ProB"/>
</dbReference>
<dbReference type="InterPro" id="IPR036393">
    <property type="entry name" value="AceGlu_kinase-like_sf"/>
</dbReference>
<dbReference type="InterPro" id="IPR015947">
    <property type="entry name" value="PUA-like_sf"/>
</dbReference>
<evidence type="ECO:0000256" key="2">
    <source>
        <dbReference type="ARBA" id="ARBA00022490"/>
    </source>
</evidence>
<dbReference type="EMBL" id="JAATWM020000028">
    <property type="protein sequence ID" value="KAF9874058.1"/>
    <property type="molecule type" value="Genomic_DNA"/>
</dbReference>
<organism evidence="12 13">
    <name type="scientific">Colletotrichum karsti</name>
    <dbReference type="NCBI Taxonomy" id="1095194"/>
    <lineage>
        <taxon>Eukaryota</taxon>
        <taxon>Fungi</taxon>
        <taxon>Dikarya</taxon>
        <taxon>Ascomycota</taxon>
        <taxon>Pezizomycotina</taxon>
        <taxon>Sordariomycetes</taxon>
        <taxon>Hypocreomycetidae</taxon>
        <taxon>Glomerellales</taxon>
        <taxon>Glomerellaceae</taxon>
        <taxon>Colletotrichum</taxon>
        <taxon>Colletotrichum boninense species complex</taxon>
    </lineage>
</organism>
<keyword evidence="4" id="KW-0641">Proline biosynthesis</keyword>
<keyword evidence="8" id="KW-0067">ATP-binding</keyword>
<dbReference type="FunFam" id="2.30.130.10:FF:000008">
    <property type="entry name" value="Glutamate 5-kinase"/>
    <property type="match status" value="1"/>
</dbReference>
<dbReference type="GO" id="GO:0003723">
    <property type="term" value="F:RNA binding"/>
    <property type="evidence" value="ECO:0007669"/>
    <property type="project" value="InterPro"/>
</dbReference>
<dbReference type="RefSeq" id="XP_038743519.1">
    <property type="nucleotide sequence ID" value="XM_038891145.1"/>
</dbReference>
<dbReference type="PANTHER" id="PTHR43654">
    <property type="entry name" value="GLUTAMATE 5-KINASE"/>
    <property type="match status" value="1"/>
</dbReference>
<dbReference type="PANTHER" id="PTHR43654:SF3">
    <property type="entry name" value="GLUTAMATE 5-KINASE"/>
    <property type="match status" value="1"/>
</dbReference>
<evidence type="ECO:0000256" key="10">
    <source>
        <dbReference type="SAM" id="MobiDB-lite"/>
    </source>
</evidence>
<evidence type="ECO:0000256" key="9">
    <source>
        <dbReference type="ARBA" id="ARBA00061601"/>
    </source>
</evidence>
<dbReference type="InterPro" id="IPR005715">
    <property type="entry name" value="Glu_5kinase/COase_Synthase"/>
</dbReference>
<keyword evidence="2" id="KW-0963">Cytoplasm</keyword>
<dbReference type="Pfam" id="PF01472">
    <property type="entry name" value="PUA"/>
    <property type="match status" value="1"/>
</dbReference>
<dbReference type="InterPro" id="IPR002478">
    <property type="entry name" value="PUA"/>
</dbReference>
<comment type="caution">
    <text evidence="12">The sequence shown here is derived from an EMBL/GenBank/DDBJ whole genome shotgun (WGS) entry which is preliminary data.</text>
</comment>
<feature type="compositionally biased region" description="Basic and acidic residues" evidence="10">
    <location>
        <begin position="270"/>
        <end position="280"/>
    </location>
</feature>
<dbReference type="PROSITE" id="PS00902">
    <property type="entry name" value="GLUTAMATE_5_KINASE"/>
    <property type="match status" value="1"/>
</dbReference>
<feature type="region of interest" description="Disordered" evidence="10">
    <location>
        <begin position="261"/>
        <end position="284"/>
    </location>
</feature>
<protein>
    <submittedName>
        <fullName evidence="12">Glutamate 5-kinase</fullName>
    </submittedName>
</protein>
<gene>
    <name evidence="12" type="ORF">CkaCkLH20_08430</name>
</gene>
<dbReference type="SUPFAM" id="SSF53633">
    <property type="entry name" value="Carbamate kinase-like"/>
    <property type="match status" value="1"/>
</dbReference>
<dbReference type="InterPro" id="IPR001057">
    <property type="entry name" value="Glu/AcGlu_kinase"/>
</dbReference>
<evidence type="ECO:0000256" key="5">
    <source>
        <dbReference type="ARBA" id="ARBA00022679"/>
    </source>
</evidence>
<proteinExistence type="inferred from homology"/>
<dbReference type="CDD" id="cd21157">
    <property type="entry name" value="PUA_G5K"/>
    <property type="match status" value="1"/>
</dbReference>
<accession>A0A9P6HYQ6</accession>